<dbReference type="Gene3D" id="1.10.287.440">
    <property type="match status" value="1"/>
</dbReference>
<keyword evidence="2" id="KW-1185">Reference proteome</keyword>
<sequence>MKELELKYGCNPNQKPSRIYMADGSELPIKVLCGRPGYINFLDAFNGWQLVKELKKATGLPAATSFKHVSPAGAAVGLPLSETLAKIYWVDDLGELSPLASAYARARGADRMSSFGDFISLSDVCDADTARLIKREVSDGVIAPGYEPEALEILKQKKNGNYNVIQIDPDYVPAALEHKDVFGITFEQGRNELNIDEHFFDEIVTENKEMTEQAKIDLAISMITLKYTQSNSVCYVKDGQAIGIGAGQQSRIHCTRLAGQKADNWWLRQCPKVLNLPFKEGIRRADRDNAIDLYIGDEYMDVLNDEAWPNTFSEKPEVFTREEKRAWLDKLTDVALGSDAFFPFGDNIERAHKSGVKYIAQPGGSVRDDNVIETCNKYDMVMAFTGIRLFHH</sequence>
<dbReference type="InterPro" id="IPR024050">
    <property type="entry name" value="AICAR_Tfase_insert_dom_sf"/>
</dbReference>
<dbReference type="PANTHER" id="PTHR11692:SF0">
    <property type="entry name" value="BIFUNCTIONAL PURINE BIOSYNTHESIS PROTEIN ATIC"/>
    <property type="match status" value="1"/>
</dbReference>
<gene>
    <name evidence="1" type="ORF">OCV65_11710</name>
</gene>
<evidence type="ECO:0000313" key="1">
    <source>
        <dbReference type="EMBL" id="MCU6700896.1"/>
    </source>
</evidence>
<keyword evidence="1" id="KW-0808">Transferase</keyword>
<name>A0ABT2S8H9_9FIRM</name>
<dbReference type="RefSeq" id="WP_262582204.1">
    <property type="nucleotide sequence ID" value="NZ_JAOQJV010000019.1"/>
</dbReference>
<dbReference type="GO" id="GO:0004643">
    <property type="term" value="F:phosphoribosylaminoimidazolecarboxamide formyltransferase activity"/>
    <property type="evidence" value="ECO:0007669"/>
    <property type="project" value="UniProtKB-EC"/>
</dbReference>
<dbReference type="NCBIfam" id="NF005492">
    <property type="entry name" value="PRK07106.1"/>
    <property type="match status" value="1"/>
</dbReference>
<comment type="caution">
    <text evidence="1">The sequence shown here is derived from an EMBL/GenBank/DDBJ whole genome shotgun (WGS) entry which is preliminary data.</text>
</comment>
<organism evidence="1 2">
    <name type="scientific">Dorea ammoniilytica</name>
    <dbReference type="NCBI Taxonomy" id="2981788"/>
    <lineage>
        <taxon>Bacteria</taxon>
        <taxon>Bacillati</taxon>
        <taxon>Bacillota</taxon>
        <taxon>Clostridia</taxon>
        <taxon>Lachnospirales</taxon>
        <taxon>Lachnospiraceae</taxon>
        <taxon>Dorea</taxon>
    </lineage>
</organism>
<dbReference type="Pfam" id="PF01808">
    <property type="entry name" value="AICARFT_IMPCHas"/>
    <property type="match status" value="1"/>
</dbReference>
<dbReference type="PANTHER" id="PTHR11692">
    <property type="entry name" value="BIFUNCTIONAL PURINE BIOSYNTHESIS PROTEIN PURH"/>
    <property type="match status" value="1"/>
</dbReference>
<dbReference type="EC" id="2.1.2.3" evidence="1"/>
<evidence type="ECO:0000313" key="2">
    <source>
        <dbReference type="Proteomes" id="UP001207605"/>
    </source>
</evidence>
<dbReference type="SMART" id="SM00798">
    <property type="entry name" value="AICARFT_IMPCHas"/>
    <property type="match status" value="1"/>
</dbReference>
<dbReference type="Proteomes" id="UP001207605">
    <property type="component" value="Unassembled WGS sequence"/>
</dbReference>
<dbReference type="InterPro" id="IPR002695">
    <property type="entry name" value="PurH-like"/>
</dbReference>
<proteinExistence type="predicted"/>
<dbReference type="SUPFAM" id="SSF53927">
    <property type="entry name" value="Cytidine deaminase-like"/>
    <property type="match status" value="1"/>
</dbReference>
<dbReference type="Gene3D" id="3.40.140.20">
    <property type="match status" value="2"/>
</dbReference>
<reference evidence="1 2" key="1">
    <citation type="journal article" date="2021" name="ISME Commun">
        <title>Automated analysis of genomic sequences facilitates high-throughput and comprehensive description of bacteria.</title>
        <authorList>
            <person name="Hitch T.C.A."/>
        </authorList>
    </citation>
    <scope>NUCLEOTIDE SEQUENCE [LARGE SCALE GENOMIC DNA]</scope>
    <source>
        <strain evidence="1 2">Sanger_02</strain>
    </source>
</reference>
<protein>
    <submittedName>
        <fullName evidence="1">Phosphoribosylaminoimidazolecarboxamide formyltransferase</fullName>
        <ecNumber evidence="1">2.1.2.3</ecNumber>
    </submittedName>
</protein>
<dbReference type="InterPro" id="IPR024051">
    <property type="entry name" value="AICAR_Tfase_dup_dom_sf"/>
</dbReference>
<dbReference type="InterPro" id="IPR016193">
    <property type="entry name" value="Cytidine_deaminase-like"/>
</dbReference>
<accession>A0ABT2S8H9</accession>
<dbReference type="EMBL" id="JAOQJV010000019">
    <property type="protein sequence ID" value="MCU6700896.1"/>
    <property type="molecule type" value="Genomic_DNA"/>
</dbReference>